<name>A0A2S3ZQX6_ARTGL</name>
<dbReference type="EMBL" id="PPXC01000026">
    <property type="protein sequence ID" value="POH71635.1"/>
    <property type="molecule type" value="Genomic_DNA"/>
</dbReference>
<feature type="compositionally biased region" description="Polar residues" evidence="5">
    <location>
        <begin position="39"/>
        <end position="56"/>
    </location>
</feature>
<protein>
    <submittedName>
        <fullName evidence="8">RNA polymerase subunit sigma-28</fullName>
    </submittedName>
</protein>
<dbReference type="GO" id="GO:0016987">
    <property type="term" value="F:sigma factor activity"/>
    <property type="evidence" value="ECO:0007669"/>
    <property type="project" value="UniProtKB-KW"/>
</dbReference>
<evidence type="ECO:0000313" key="8">
    <source>
        <dbReference type="EMBL" id="POH71635.1"/>
    </source>
</evidence>
<dbReference type="GO" id="GO:0006352">
    <property type="term" value="P:DNA-templated transcription initiation"/>
    <property type="evidence" value="ECO:0007669"/>
    <property type="project" value="InterPro"/>
</dbReference>
<keyword evidence="9" id="KW-1185">Reference proteome</keyword>
<evidence type="ECO:0000256" key="2">
    <source>
        <dbReference type="ARBA" id="ARBA00023082"/>
    </source>
</evidence>
<dbReference type="Pfam" id="PF04545">
    <property type="entry name" value="Sigma70_r4"/>
    <property type="match status" value="1"/>
</dbReference>
<dbReference type="InterPro" id="IPR007627">
    <property type="entry name" value="RNA_pol_sigma70_r2"/>
</dbReference>
<comment type="caution">
    <text evidence="8">The sequence shown here is derived from an EMBL/GenBank/DDBJ whole genome shotgun (WGS) entry which is preliminary data.</text>
</comment>
<keyword evidence="1" id="KW-0805">Transcription regulation</keyword>
<dbReference type="PANTHER" id="PTHR30385:SF4">
    <property type="entry name" value="RNA POLYMERASE SIGMA-E FACTOR"/>
    <property type="match status" value="1"/>
</dbReference>
<dbReference type="SUPFAM" id="SSF88946">
    <property type="entry name" value="Sigma2 domain of RNA polymerase sigma factors"/>
    <property type="match status" value="1"/>
</dbReference>
<feature type="domain" description="RNA polymerase sigma-70 region 4" evidence="7">
    <location>
        <begin position="247"/>
        <end position="288"/>
    </location>
</feature>
<evidence type="ECO:0000259" key="7">
    <source>
        <dbReference type="Pfam" id="PF04545"/>
    </source>
</evidence>
<evidence type="ECO:0000256" key="5">
    <source>
        <dbReference type="SAM" id="MobiDB-lite"/>
    </source>
</evidence>
<evidence type="ECO:0000256" key="4">
    <source>
        <dbReference type="ARBA" id="ARBA00023163"/>
    </source>
</evidence>
<organism evidence="8 9">
    <name type="scientific">Arthrobacter glacialis</name>
    <dbReference type="NCBI Taxonomy" id="1664"/>
    <lineage>
        <taxon>Bacteria</taxon>
        <taxon>Bacillati</taxon>
        <taxon>Actinomycetota</taxon>
        <taxon>Actinomycetes</taxon>
        <taxon>Micrococcales</taxon>
        <taxon>Micrococcaceae</taxon>
        <taxon>Arthrobacter</taxon>
    </lineage>
</organism>
<dbReference type="SUPFAM" id="SSF88659">
    <property type="entry name" value="Sigma3 and sigma4 domains of RNA polymerase sigma factors"/>
    <property type="match status" value="2"/>
</dbReference>
<keyword evidence="3" id="KW-0238">DNA-binding</keyword>
<feature type="domain" description="RNA polymerase sigma-70 region 2" evidence="6">
    <location>
        <begin position="75"/>
        <end position="143"/>
    </location>
</feature>
<proteinExistence type="predicted"/>
<dbReference type="AlphaFoldDB" id="A0A2S3ZQX6"/>
<dbReference type="InterPro" id="IPR007630">
    <property type="entry name" value="RNA_pol_sigma70_r4"/>
</dbReference>
<dbReference type="InterPro" id="IPR014284">
    <property type="entry name" value="RNA_pol_sigma-70_dom"/>
</dbReference>
<keyword evidence="4" id="KW-0804">Transcription</keyword>
<dbReference type="InterPro" id="IPR013325">
    <property type="entry name" value="RNA_pol_sigma_r2"/>
</dbReference>
<dbReference type="Proteomes" id="UP000237061">
    <property type="component" value="Unassembled WGS sequence"/>
</dbReference>
<dbReference type="Gene3D" id="1.20.120.1810">
    <property type="match status" value="1"/>
</dbReference>
<dbReference type="Gene3D" id="1.10.10.10">
    <property type="entry name" value="Winged helix-like DNA-binding domain superfamily/Winged helix DNA-binding domain"/>
    <property type="match status" value="2"/>
</dbReference>
<evidence type="ECO:0000313" key="9">
    <source>
        <dbReference type="Proteomes" id="UP000237061"/>
    </source>
</evidence>
<sequence>MTNGPALMYTRIQSPGLRKMNLASSTEKTRTSPRFRDSNPGTALQESAPGPSSISISHPLGPGQLEPGMSTDQLVLQFMGLADALSRRYRAPGCEAEDLQQVARLGLVKAASRYREAGNHGFVAFAVPTITGELKRHLRDHSWAVRPPRTTQEARLKIKHIRPELTQRLGRDPSIVDLSTSAGISVKETTLALLAEMAMVAQHIEQNDPSSSNEGRVHEVVLAVDEPAYERIEQELTVEAALRDASTEDRRLLHLRFVLELSQGQIAQELGVSQMQISRHLRQLLGRLGRRLTEPPVM</sequence>
<keyword evidence="2" id="KW-0731">Sigma factor</keyword>
<dbReference type="Pfam" id="PF04542">
    <property type="entry name" value="Sigma70_r2"/>
    <property type="match status" value="1"/>
</dbReference>
<dbReference type="InterPro" id="IPR013324">
    <property type="entry name" value="RNA_pol_sigma_r3/r4-like"/>
</dbReference>
<dbReference type="NCBIfam" id="TIGR02937">
    <property type="entry name" value="sigma70-ECF"/>
    <property type="match status" value="1"/>
</dbReference>
<evidence type="ECO:0000256" key="1">
    <source>
        <dbReference type="ARBA" id="ARBA00023015"/>
    </source>
</evidence>
<accession>A0A2S3ZQX6</accession>
<dbReference type="PANTHER" id="PTHR30385">
    <property type="entry name" value="SIGMA FACTOR F FLAGELLAR"/>
    <property type="match status" value="1"/>
</dbReference>
<evidence type="ECO:0000259" key="6">
    <source>
        <dbReference type="Pfam" id="PF04542"/>
    </source>
</evidence>
<evidence type="ECO:0000256" key="3">
    <source>
        <dbReference type="ARBA" id="ARBA00023125"/>
    </source>
</evidence>
<feature type="region of interest" description="Disordered" evidence="5">
    <location>
        <begin position="1"/>
        <end position="68"/>
    </location>
</feature>
<reference evidence="8 9" key="1">
    <citation type="submission" date="2018-01" db="EMBL/GenBank/DDBJ databases">
        <title>Arthrobacter sp. nov., from glaciers in China.</title>
        <authorList>
            <person name="Liu Q."/>
            <person name="Xin Y.-H."/>
        </authorList>
    </citation>
    <scope>NUCLEOTIDE SEQUENCE [LARGE SCALE GENOMIC DNA]</scope>
    <source>
        <strain evidence="8 9">HLT2-12-2</strain>
    </source>
</reference>
<dbReference type="InterPro" id="IPR036388">
    <property type="entry name" value="WH-like_DNA-bd_sf"/>
</dbReference>
<gene>
    <name evidence="8" type="ORF">CVS27_19790</name>
</gene>
<feature type="compositionally biased region" description="Basic and acidic residues" evidence="5">
    <location>
        <begin position="27"/>
        <end position="37"/>
    </location>
</feature>
<dbReference type="GO" id="GO:0003677">
    <property type="term" value="F:DNA binding"/>
    <property type="evidence" value="ECO:0007669"/>
    <property type="project" value="UniProtKB-KW"/>
</dbReference>